<feature type="compositionally biased region" description="Polar residues" evidence="1">
    <location>
        <begin position="1"/>
        <end position="18"/>
    </location>
</feature>
<dbReference type="GO" id="GO:0030054">
    <property type="term" value="C:cell junction"/>
    <property type="evidence" value="ECO:0007669"/>
    <property type="project" value="TreeGrafter"/>
</dbReference>
<dbReference type="RefSeq" id="XP_030644905.1">
    <property type="nucleotide sequence ID" value="XM_030789045.1"/>
</dbReference>
<sequence length="367" mass="41764">MSGRSKGSSHSPYPQKSDWSGRETIPLDRTSSWSSRTDGRPYQERCVDPVEPKVNHYAKERKVPRKETNGTEFEKVVFLPAQTDPPSETRVCGPCASVASCRRFVCTVLTCGLYRVCRRVPCLMANESSQEEPKKDEPVTSDLAEDDFYPDIRICGREVEAPSLDKMKVVYSAPTREMDTLPFYRSSSGLYGPDLNEDDWGDGDVDSLINRKLLEVFTQFEIDELAKCTSDSMFLKRSREISQLINEIVHEHNLEEQDAETRLVREIIRLSTRKSKKRPPVRRQETPPDSGNETMRATFSTDSNGNHQDDIDFQISSETPFDKRARQMRANGDQLHSPTLSSPYSRSYRETDTDSSGAPLLHKYIST</sequence>
<dbReference type="InParanoid" id="A0A6J2WH98"/>
<dbReference type="InterPro" id="IPR028003">
    <property type="entry name" value="KDF1"/>
</dbReference>
<feature type="compositionally biased region" description="Basic and acidic residues" evidence="1">
    <location>
        <begin position="37"/>
        <end position="47"/>
    </location>
</feature>
<keyword evidence="2" id="KW-1185">Reference proteome</keyword>
<evidence type="ECO:0000313" key="3">
    <source>
        <dbReference type="RefSeq" id="XP_030644905.1"/>
    </source>
</evidence>
<dbReference type="CTD" id="101886060"/>
<feature type="compositionally biased region" description="Polar residues" evidence="1">
    <location>
        <begin position="287"/>
        <end position="306"/>
    </location>
</feature>
<protein>
    <submittedName>
        <fullName evidence="3">Keratinocyte differentiation factor 1</fullName>
    </submittedName>
</protein>
<proteinExistence type="predicted"/>
<reference evidence="3" key="1">
    <citation type="submission" date="2025-08" db="UniProtKB">
        <authorList>
            <consortium name="RefSeq"/>
        </authorList>
    </citation>
    <scope>IDENTIFICATION</scope>
</reference>
<dbReference type="Proteomes" id="UP000504632">
    <property type="component" value="Chromosome 12"/>
</dbReference>
<evidence type="ECO:0000313" key="2">
    <source>
        <dbReference type="Proteomes" id="UP000504632"/>
    </source>
</evidence>
<dbReference type="GO" id="GO:0010482">
    <property type="term" value="P:regulation of epidermal cell division"/>
    <property type="evidence" value="ECO:0007669"/>
    <property type="project" value="TreeGrafter"/>
</dbReference>
<dbReference type="OrthoDB" id="8640515at2759"/>
<evidence type="ECO:0000256" key="1">
    <source>
        <dbReference type="SAM" id="MobiDB-lite"/>
    </source>
</evidence>
<accession>A0A6J2WH98</accession>
<feature type="region of interest" description="Disordered" evidence="1">
    <location>
        <begin position="1"/>
        <end position="47"/>
    </location>
</feature>
<dbReference type="PANTHER" id="PTHR35085">
    <property type="entry name" value="KERATINOCYTE DIFFERENTIATION FACTOR 1"/>
    <property type="match status" value="1"/>
</dbReference>
<dbReference type="Pfam" id="PF15551">
    <property type="entry name" value="DUF4656"/>
    <property type="match status" value="2"/>
</dbReference>
<dbReference type="GO" id="GO:0003334">
    <property type="term" value="P:keratinocyte development"/>
    <property type="evidence" value="ECO:0007669"/>
    <property type="project" value="InterPro"/>
</dbReference>
<feature type="compositionally biased region" description="Polar residues" evidence="1">
    <location>
        <begin position="334"/>
        <end position="345"/>
    </location>
</feature>
<dbReference type="PANTHER" id="PTHR35085:SF2">
    <property type="entry name" value="KERATINOCYTE DIFFERENTIATION FACTOR 1-LIKE"/>
    <property type="match status" value="1"/>
</dbReference>
<gene>
    <name evidence="3" type="primary">kdf1b</name>
</gene>
<dbReference type="GeneID" id="115825221"/>
<organism evidence="2 3">
    <name type="scientific">Chanos chanos</name>
    <name type="common">Milkfish</name>
    <name type="synonym">Mugil chanos</name>
    <dbReference type="NCBI Taxonomy" id="29144"/>
    <lineage>
        <taxon>Eukaryota</taxon>
        <taxon>Metazoa</taxon>
        <taxon>Chordata</taxon>
        <taxon>Craniata</taxon>
        <taxon>Vertebrata</taxon>
        <taxon>Euteleostomi</taxon>
        <taxon>Actinopterygii</taxon>
        <taxon>Neopterygii</taxon>
        <taxon>Teleostei</taxon>
        <taxon>Ostariophysi</taxon>
        <taxon>Gonorynchiformes</taxon>
        <taxon>Chanidae</taxon>
        <taxon>Chanos</taxon>
    </lineage>
</organism>
<feature type="compositionally biased region" description="Basic residues" evidence="1">
    <location>
        <begin position="271"/>
        <end position="281"/>
    </location>
</feature>
<name>A0A6J2WH98_CHACN</name>
<dbReference type="AlphaFoldDB" id="A0A6J2WH98"/>
<feature type="region of interest" description="Disordered" evidence="1">
    <location>
        <begin position="271"/>
        <end position="360"/>
    </location>
</feature>
<dbReference type="FunCoup" id="A0A6J2WH98">
    <property type="interactions" value="92"/>
</dbReference>